<organism evidence="1 2">
    <name type="scientific">Reichenbachiella agariperforans</name>
    <dbReference type="NCBI Taxonomy" id="156994"/>
    <lineage>
        <taxon>Bacteria</taxon>
        <taxon>Pseudomonadati</taxon>
        <taxon>Bacteroidota</taxon>
        <taxon>Cytophagia</taxon>
        <taxon>Cytophagales</taxon>
        <taxon>Reichenbachiellaceae</taxon>
        <taxon>Reichenbachiella</taxon>
    </lineage>
</organism>
<keyword evidence="2" id="KW-1185">Reference proteome</keyword>
<proteinExistence type="predicted"/>
<evidence type="ECO:0000313" key="2">
    <source>
        <dbReference type="Proteomes" id="UP000184474"/>
    </source>
</evidence>
<name>A0A1M6P343_REIAG</name>
<dbReference type="EMBL" id="FRAA01000002">
    <property type="protein sequence ID" value="SHK02326.1"/>
    <property type="molecule type" value="Genomic_DNA"/>
</dbReference>
<dbReference type="AlphaFoldDB" id="A0A1M6P343"/>
<protein>
    <submittedName>
        <fullName evidence="1">Uncharacterized protein</fullName>
    </submittedName>
</protein>
<gene>
    <name evidence="1" type="ORF">SAMN04488028_102526</name>
</gene>
<evidence type="ECO:0000313" key="1">
    <source>
        <dbReference type="EMBL" id="SHK02326.1"/>
    </source>
</evidence>
<dbReference type="RefSeq" id="WP_073121594.1">
    <property type="nucleotide sequence ID" value="NZ_JAHKPL010000019.1"/>
</dbReference>
<dbReference type="STRING" id="156994.SAMN04488028_102526"/>
<sequence>MINIFTETDLIRYIYGETSKNEDQQIEEAIFCNSELEKQLSRLQLDTTLLDKLLLNPSQPSIKHIMEYSLNFDSNQKTI</sequence>
<accession>A0A1M6P343</accession>
<reference evidence="2" key="1">
    <citation type="submission" date="2016-11" db="EMBL/GenBank/DDBJ databases">
        <authorList>
            <person name="Varghese N."/>
            <person name="Submissions S."/>
        </authorList>
    </citation>
    <scope>NUCLEOTIDE SEQUENCE [LARGE SCALE GENOMIC DNA]</scope>
    <source>
        <strain evidence="2">DSM 26134</strain>
    </source>
</reference>
<dbReference type="Proteomes" id="UP000184474">
    <property type="component" value="Unassembled WGS sequence"/>
</dbReference>